<evidence type="ECO:0000256" key="6">
    <source>
        <dbReference type="ARBA" id="ARBA00023136"/>
    </source>
</evidence>
<feature type="transmembrane region" description="Helical" evidence="7">
    <location>
        <begin position="90"/>
        <end position="111"/>
    </location>
</feature>
<evidence type="ECO:0000313" key="9">
    <source>
        <dbReference type="EMBL" id="SMY18118.1"/>
    </source>
</evidence>
<proteinExistence type="inferred from homology"/>
<feature type="transmembrane region" description="Helical" evidence="7">
    <location>
        <begin position="117"/>
        <end position="138"/>
    </location>
</feature>
<evidence type="ECO:0000259" key="8">
    <source>
        <dbReference type="Pfam" id="PF03458"/>
    </source>
</evidence>
<sequence length="204" mass="22800">MFVHTIEIICIIAFALSAVISETNRGKDIVSVLVLGWVTALGGGTVRDVILSTNQVFWIKDPSYFWTALFASIFGFFFAPYLRKIRAERLIVILDAIGISMFSVLVTKNMITQDYAAYVAITMGMITAIFGGVVRDIIASRPTMFNNTEFYATPVIIGCSLYVIMAHCDINTEIAALVSIAFIFVLRMYIVIKKKTFPHYLILK</sequence>
<reference evidence="10" key="1">
    <citation type="submission" date="2017-06" db="EMBL/GenBank/DDBJ databases">
        <authorList>
            <person name="Rodrigo-Torres L."/>
            <person name="Arahal R. D."/>
            <person name="Lucena T."/>
        </authorList>
    </citation>
    <scope>NUCLEOTIDE SEQUENCE [LARGE SCALE GENOMIC DNA]</scope>
    <source>
        <strain evidence="10">type strain: CECT 9192</strain>
    </source>
</reference>
<keyword evidence="6 7" id="KW-0472">Membrane</keyword>
<keyword evidence="3" id="KW-1003">Cell membrane</keyword>
<evidence type="ECO:0000313" key="10">
    <source>
        <dbReference type="Proteomes" id="UP000196485"/>
    </source>
</evidence>
<keyword evidence="10" id="KW-1185">Reference proteome</keyword>
<dbReference type="AlphaFoldDB" id="A0A1Y6L6H8"/>
<dbReference type="GO" id="GO:0005886">
    <property type="term" value="C:plasma membrane"/>
    <property type="evidence" value="ECO:0007669"/>
    <property type="project" value="UniProtKB-SubCell"/>
</dbReference>
<dbReference type="RefSeq" id="WP_087821815.1">
    <property type="nucleotide sequence ID" value="NZ_FYAH01000011.1"/>
</dbReference>
<dbReference type="Pfam" id="PF03458">
    <property type="entry name" value="Gly_transporter"/>
    <property type="match status" value="2"/>
</dbReference>
<evidence type="ECO:0000256" key="2">
    <source>
        <dbReference type="ARBA" id="ARBA00008193"/>
    </source>
</evidence>
<comment type="similarity">
    <text evidence="2">Belongs to the UPF0126 family.</text>
</comment>
<comment type="subcellular location">
    <subcellularLocation>
        <location evidence="1">Cell membrane</location>
        <topology evidence="1">Multi-pass membrane protein</topology>
    </subcellularLocation>
</comment>
<evidence type="ECO:0000256" key="5">
    <source>
        <dbReference type="ARBA" id="ARBA00022989"/>
    </source>
</evidence>
<feature type="domain" description="Glycine transporter" evidence="8">
    <location>
        <begin position="5"/>
        <end position="79"/>
    </location>
</feature>
<gene>
    <name evidence="9" type="ORF">PAQU9191_03451</name>
</gene>
<evidence type="ECO:0000256" key="4">
    <source>
        <dbReference type="ARBA" id="ARBA00022692"/>
    </source>
</evidence>
<protein>
    <recommendedName>
        <fullName evidence="8">Glycine transporter domain-containing protein</fullName>
    </recommendedName>
</protein>
<evidence type="ECO:0000256" key="3">
    <source>
        <dbReference type="ARBA" id="ARBA00022475"/>
    </source>
</evidence>
<feature type="transmembrane region" description="Helical" evidence="7">
    <location>
        <begin position="63"/>
        <end position="83"/>
    </location>
</feature>
<evidence type="ECO:0000256" key="7">
    <source>
        <dbReference type="SAM" id="Phobius"/>
    </source>
</evidence>
<organism evidence="9 10">
    <name type="scientific">Photobacterium aquimaris</name>
    <dbReference type="NCBI Taxonomy" id="512643"/>
    <lineage>
        <taxon>Bacteria</taxon>
        <taxon>Pseudomonadati</taxon>
        <taxon>Pseudomonadota</taxon>
        <taxon>Gammaproteobacteria</taxon>
        <taxon>Vibrionales</taxon>
        <taxon>Vibrionaceae</taxon>
        <taxon>Photobacterium</taxon>
    </lineage>
</organism>
<keyword evidence="4 7" id="KW-0812">Transmembrane</keyword>
<dbReference type="Proteomes" id="UP000196485">
    <property type="component" value="Unassembled WGS sequence"/>
</dbReference>
<feature type="transmembrane region" description="Helical" evidence="7">
    <location>
        <begin position="6"/>
        <end position="23"/>
    </location>
</feature>
<accession>A0A1Y6L6H8</accession>
<evidence type="ECO:0000256" key="1">
    <source>
        <dbReference type="ARBA" id="ARBA00004651"/>
    </source>
</evidence>
<dbReference type="EMBL" id="FYAH01000011">
    <property type="protein sequence ID" value="SMY18118.1"/>
    <property type="molecule type" value="Genomic_DNA"/>
</dbReference>
<keyword evidence="5 7" id="KW-1133">Transmembrane helix</keyword>
<dbReference type="PANTHER" id="PTHR30506:SF3">
    <property type="entry name" value="UPF0126 INNER MEMBRANE PROTEIN YADS-RELATED"/>
    <property type="match status" value="1"/>
</dbReference>
<name>A0A1Y6L6H8_9GAMM</name>
<feature type="domain" description="Glycine transporter" evidence="8">
    <location>
        <begin position="93"/>
        <end position="166"/>
    </location>
</feature>
<dbReference type="PANTHER" id="PTHR30506">
    <property type="entry name" value="INNER MEMBRANE PROTEIN"/>
    <property type="match status" value="1"/>
</dbReference>
<feature type="transmembrane region" description="Helical" evidence="7">
    <location>
        <begin position="30"/>
        <end position="51"/>
    </location>
</feature>
<feature type="transmembrane region" description="Helical" evidence="7">
    <location>
        <begin position="174"/>
        <end position="192"/>
    </location>
</feature>
<dbReference type="InterPro" id="IPR005115">
    <property type="entry name" value="Gly_transporter"/>
</dbReference>
<feature type="transmembrane region" description="Helical" evidence="7">
    <location>
        <begin position="150"/>
        <end position="168"/>
    </location>
</feature>